<protein>
    <recommendedName>
        <fullName evidence="2">PA14 domain-containing protein</fullName>
    </recommendedName>
</protein>
<evidence type="ECO:0000259" key="2">
    <source>
        <dbReference type="PROSITE" id="PS51820"/>
    </source>
</evidence>
<dbReference type="Proteomes" id="UP000263900">
    <property type="component" value="Chromosome"/>
</dbReference>
<feature type="domain" description="PA14" evidence="2">
    <location>
        <begin position="2174"/>
        <end position="2330"/>
    </location>
</feature>
<evidence type="ECO:0000256" key="1">
    <source>
        <dbReference type="SAM" id="Phobius"/>
    </source>
</evidence>
<gene>
    <name evidence="3" type="ORF">D3H65_24415</name>
</gene>
<evidence type="ECO:0000313" key="4">
    <source>
        <dbReference type="Proteomes" id="UP000263900"/>
    </source>
</evidence>
<dbReference type="SUPFAM" id="SSF56988">
    <property type="entry name" value="Anthrax protective antigen"/>
    <property type="match status" value="1"/>
</dbReference>
<accession>A0A3B7MS05</accession>
<keyword evidence="1" id="KW-1133">Transmembrane helix</keyword>
<evidence type="ECO:0000313" key="3">
    <source>
        <dbReference type="EMBL" id="AXY76938.1"/>
    </source>
</evidence>
<dbReference type="EMBL" id="CP032157">
    <property type="protein sequence ID" value="AXY76938.1"/>
    <property type="molecule type" value="Genomic_DNA"/>
</dbReference>
<dbReference type="KEGG" id="pseg:D3H65_24415"/>
<dbReference type="InterPro" id="IPR037524">
    <property type="entry name" value="PA14/GLEYA"/>
</dbReference>
<keyword evidence="4" id="KW-1185">Reference proteome</keyword>
<dbReference type="SMART" id="SM00758">
    <property type="entry name" value="PA14"/>
    <property type="match status" value="1"/>
</dbReference>
<keyword evidence="1" id="KW-0472">Membrane</keyword>
<dbReference type="InterPro" id="IPR011658">
    <property type="entry name" value="PA14_dom"/>
</dbReference>
<dbReference type="Gene3D" id="3.90.182.10">
    <property type="entry name" value="Toxin - Anthrax Protective Antigen,domain 1"/>
    <property type="match status" value="1"/>
</dbReference>
<reference evidence="3 4" key="1">
    <citation type="submission" date="2018-09" db="EMBL/GenBank/DDBJ databases">
        <title>Genome sequencing of strain 6GH32-13.</title>
        <authorList>
            <person name="Weon H.-Y."/>
            <person name="Heo J."/>
            <person name="Kwon S.-W."/>
        </authorList>
    </citation>
    <scope>NUCLEOTIDE SEQUENCE [LARGE SCALE GENOMIC DNA]</scope>
    <source>
        <strain evidence="3 4">5GH32-13</strain>
    </source>
</reference>
<dbReference type="OrthoDB" id="9814627at2"/>
<name>A0A3B7MS05_9BACT</name>
<keyword evidence="1" id="KW-0812">Transmembrane</keyword>
<organism evidence="3 4">
    <name type="scientific">Paraflavitalea soli</name>
    <dbReference type="NCBI Taxonomy" id="2315862"/>
    <lineage>
        <taxon>Bacteria</taxon>
        <taxon>Pseudomonadati</taxon>
        <taxon>Bacteroidota</taxon>
        <taxon>Chitinophagia</taxon>
        <taxon>Chitinophagales</taxon>
        <taxon>Chitinophagaceae</taxon>
        <taxon>Paraflavitalea</taxon>
    </lineage>
</organism>
<dbReference type="Pfam" id="PF07691">
    <property type="entry name" value="PA14"/>
    <property type="match status" value="1"/>
</dbReference>
<feature type="transmembrane region" description="Helical" evidence="1">
    <location>
        <begin position="12"/>
        <end position="31"/>
    </location>
</feature>
<dbReference type="RefSeq" id="WP_119052815.1">
    <property type="nucleotide sequence ID" value="NZ_CP032157.1"/>
</dbReference>
<dbReference type="PROSITE" id="PS51820">
    <property type="entry name" value="PA14"/>
    <property type="match status" value="1"/>
</dbReference>
<proteinExistence type="predicted"/>
<sequence length="2521" mass="278660">MLVSLARYQKSIAWFFAALFYMELIITPAMARAAINRPVIHVPAFRPLAGAGFPDKSGNIMSRADTKKNALPVSVAGVTGVKEKKDPGIAKQKFTTGPTQPEMQSFQSVNASNMVDLFTGDFSYNIPLLDVGGYPVNLSYGSGISMDQEASWVGLGWNINPGTITRNMRGLPDDFNGSEDVVTKTISMKPNKTVGITVGGNIELLGKSQLANVKGSPDPVKGRPGTVGVSFGVFHNTYKGWGTETGLNVSINSGLGAAGGLTSALSITNNSQNGLDISPSFGYQIGKNETKARGELTIGTNYNSRAGIQDLQITGQVKQHVASYHSQNYSMGVAIPSYISFSKPSYTPTISVPYTSSQASFTAKVGSEHWALHPSGYIRGYGSTQKIATNDRTVKVPAYGYLNYEKGGANKNVLLDFNREKDVAFNQQTPHIAVPIYTYDTYSITGEGTGGMFRPYRGDIGFIHDHTMATKSNSDRLSIDIGLGTVVHGGIDFITSNATTTTGPWLTENTLKDVVAFRQQDTVFENVYFKNPGEKTVVNAAFLNSIGGDSLVRVDLSPLDKQQLPAFSATRNLSVFNGARVDRKVLLTGNTVRKERDKRTQVISYLTAGEAAIVGMDKVIKYYPVNEFPNNTCGINYNTLDRVDSKRKRNHLSEITVLNGDGRRYVYGIPVYNTSQEEVTMSTDTGSTTTGLVTYSGSDNSVDNSKGKDGYFNREEMPAYAHSFLLSAIVSPDYADLTGDGVSEDDNGDAVKFNYSQVYHSGDPYRWRAPYQQNKAAYNEGLKTDNRDERGSYTYGTREVWYLNSVESKTMIATFVLETATPRLDGYGVLNMNGGQDATQKLYRLKQINLYAKADYVKYGPATAKPIKSVHFEYSYELCKKNPGSLNDSGKLTLKKVWFTYNKNNKGALNPYIFTYHAKNPDYQSGATDRWGSYKNPARNPGSGKPLTNADYAYSLQDGAQWNADSAAANAAPWTLSEIKLPSGGKIKVTYESDDYAYVQDKRAMQFFSLAGAGFAASSDAAATNNLHKPTKGYDDYMYVLANVTEAVADKADIKRKYLEGVSQLFFKLAVNMPGDIWGKGYEVVPCYADIEDYGVTTEPGNKKIWIKVKALDGNKSPMATAAVQFLRLNLPSKAYPYSEPGDNFSLKNVLGMLASVAGNISNTVNGFPNDARRGNWVNNVVLDKSFVRLNNPVYRKFGGGLRVKRVEVKDNWNNMTSGQQVEAVYGQDYTYTTSIDVNGAPVTISSGVAVYEPAVGNDENPFHVPHKVYTEKVGALAPVDYVYTEEPFAETFFPAPMIGYSKVKVQTIHKTKKSANGFDVTEFYTAKDFPTFVEFTPIDDESKKTFNPPIANALKFNARNNVTLSQGFKVELNDMHGKLRSQASYAQTDTAHYISYTYNYYKLENNAALRQKLSNKVSVIDSANGVIRHNAEIGKEVELMVDLREQVSTTTGINLEANIDFVHTFPPIFWFPMIPLPTMETNQYRSVAVTKVVNRYGLLDSVLHIEKGSRVTTRDLVYDSETGQALLNQTNNEFDDPVYSFNYPAHWAYSGMGPAYKNIGATLVKKIVRQGIMLNMDGTRFNADRYFESGDEMLVSARDQRNSTTTDSCSPFFYSYKDELRANRIWAIDAARGIQQHKGIYFIDIDGRPYNGDIETLKIIRSGKRNLSAVPLGAITTLANPIKNIGGKDRIIIDSTTEVIAASAARFKDLWKIDNVWKEYDSCVTEYIPSSDPKNNKITIASTVLLRQHINNRGQLTNSTDYTTNKLVASYQRFNNDEFRTRALIKLNIKVPPGAIVQSAKMNFYGTPPLNMWGHSPWNSLDYSYEGIGEPVSSILFPYPYPFKGDEKDLPWVSEASLNSAAGTPATLPYRGSFNNCQNYGDVDVTQQLQSMLTLPLEYRNLVLKLNTEARIGGGSKTVRFMSFKGGNEEVPECNPIIPCVNPCRVNLVVSLLIPEPKCYKVCRSEVVNNDTLNPYRYGILGNWRIDTSFTYYAGRKQSDFTAASNIRTDGAIKGFMPFWSLQAGFMKPVPDSTRWVWNSKTTLVNGKGVEMENVDPLNRYNAGLFGYNRTLPVAVAQNSRHREITFDGFEDRDYKTSPCATCDDNGWIKLADYTVAARTNDMSHTGRYSYKIYGSNSTVTKVPITTSVADTASTRISLKVDSLPLVTQTVTPKGNGLLTQYGIYRARPALNINPCVGHNITGSTIEWSPTTAITLPKASWKRGEGPSQICAKEYFAVKWTGKLQPQFSGNYRFSVTVDDEITLKIAGVTIISYTGVGPVTRFSTLIPLNAGQLYDIEVLMKNGDGAGGIDLKWANGYVGLEAPIPASCLYQTAAQANGSVVNDTTWCVKFRSPVPVNAIHNKFSPLQGSKMVFSAWVKEEIPCVTGSSYNSGRVRLTFNNGSGVTYTLKPKGNIIEGWQRIEEVVDIPANVTEMNVYLETATSTAAYFDDLRMHPFNSNMKSFAYDPLNLRLMAELDENNHATFYEYDDEGTLIRVKKETERGIKTIKETRSAIQKSNN</sequence>